<dbReference type="EMBL" id="EAAA01002879">
    <property type="status" value="NOT_ANNOTATED_CDS"/>
    <property type="molecule type" value="Genomic_DNA"/>
</dbReference>
<feature type="transmembrane region" description="Helical" evidence="10">
    <location>
        <begin position="59"/>
        <end position="79"/>
    </location>
</feature>
<keyword evidence="3" id="KW-1003">Cell membrane</keyword>
<dbReference type="Pfam" id="PF07690">
    <property type="entry name" value="MFS_1"/>
    <property type="match status" value="1"/>
</dbReference>
<feature type="transmembrane region" description="Helical" evidence="10">
    <location>
        <begin position="380"/>
        <end position="403"/>
    </location>
</feature>
<reference evidence="13" key="1">
    <citation type="journal article" date="2002" name="Science">
        <title>The draft genome of Ciona intestinalis: insights into chordate and vertebrate origins.</title>
        <authorList>
            <person name="Dehal P."/>
            <person name="Satou Y."/>
            <person name="Campbell R.K."/>
            <person name="Chapman J."/>
            <person name="Degnan B."/>
            <person name="De Tomaso A."/>
            <person name="Davidson B."/>
            <person name="Di Gregorio A."/>
            <person name="Gelpke M."/>
            <person name="Goodstein D.M."/>
            <person name="Harafuji N."/>
            <person name="Hastings K.E."/>
            <person name="Ho I."/>
            <person name="Hotta K."/>
            <person name="Huang W."/>
            <person name="Kawashima T."/>
            <person name="Lemaire P."/>
            <person name="Martinez D."/>
            <person name="Meinertzhagen I.A."/>
            <person name="Necula S."/>
            <person name="Nonaka M."/>
            <person name="Putnam N."/>
            <person name="Rash S."/>
            <person name="Saiga H."/>
            <person name="Satake M."/>
            <person name="Terry A."/>
            <person name="Yamada L."/>
            <person name="Wang H.G."/>
            <person name="Awazu S."/>
            <person name="Azumi K."/>
            <person name="Boore J."/>
            <person name="Branno M."/>
            <person name="Chin-Bow S."/>
            <person name="DeSantis R."/>
            <person name="Doyle S."/>
            <person name="Francino P."/>
            <person name="Keys D.N."/>
            <person name="Haga S."/>
            <person name="Hayashi H."/>
            <person name="Hino K."/>
            <person name="Imai K.S."/>
            <person name="Inaba K."/>
            <person name="Kano S."/>
            <person name="Kobayashi K."/>
            <person name="Kobayashi M."/>
            <person name="Lee B.I."/>
            <person name="Makabe K.W."/>
            <person name="Manohar C."/>
            <person name="Matassi G."/>
            <person name="Medina M."/>
            <person name="Mochizuki Y."/>
            <person name="Mount S."/>
            <person name="Morishita T."/>
            <person name="Miura S."/>
            <person name="Nakayama A."/>
            <person name="Nishizaka S."/>
            <person name="Nomoto H."/>
            <person name="Ohta F."/>
            <person name="Oishi K."/>
            <person name="Rigoutsos I."/>
            <person name="Sano M."/>
            <person name="Sasaki A."/>
            <person name="Sasakura Y."/>
            <person name="Shoguchi E."/>
            <person name="Shin-i T."/>
            <person name="Spagnuolo A."/>
            <person name="Stainier D."/>
            <person name="Suzuki M.M."/>
            <person name="Tassy O."/>
            <person name="Takatori N."/>
            <person name="Tokuoka M."/>
            <person name="Yagi K."/>
            <person name="Yoshizaki F."/>
            <person name="Wada S."/>
            <person name="Zhang C."/>
            <person name="Hyatt P.D."/>
            <person name="Larimer F."/>
            <person name="Detter C."/>
            <person name="Doggett N."/>
            <person name="Glavina T."/>
            <person name="Hawkins T."/>
            <person name="Richardson P."/>
            <person name="Lucas S."/>
            <person name="Kohara Y."/>
            <person name="Levine M."/>
            <person name="Satoh N."/>
            <person name="Rokhsar D.S."/>
        </authorList>
    </citation>
    <scope>NUCLEOTIDE SEQUENCE [LARGE SCALE GENOMIC DNA]</scope>
</reference>
<evidence type="ECO:0000256" key="2">
    <source>
        <dbReference type="ARBA" id="ARBA00006727"/>
    </source>
</evidence>
<dbReference type="InterPro" id="IPR011701">
    <property type="entry name" value="MFS"/>
</dbReference>
<dbReference type="Gene3D" id="1.20.1250.20">
    <property type="entry name" value="MFS general substrate transporter like domains"/>
    <property type="match status" value="1"/>
</dbReference>
<dbReference type="GO" id="GO:0016323">
    <property type="term" value="C:basolateral plasma membrane"/>
    <property type="evidence" value="ECO:0007669"/>
    <property type="project" value="UniProtKB-SubCell"/>
</dbReference>
<dbReference type="Proteomes" id="UP000008144">
    <property type="component" value="Chromosome 9"/>
</dbReference>
<comment type="catalytic activity">
    <reaction evidence="8">
        <text>guanidinoacetate(in) = guanidinoacetate(out)</text>
        <dbReference type="Rhea" id="RHEA:73047"/>
        <dbReference type="ChEBI" id="CHEBI:57742"/>
    </reaction>
</comment>
<protein>
    <recommendedName>
        <fullName evidence="11">Major facilitator superfamily (MFS) profile domain-containing protein</fullName>
    </recommendedName>
</protein>
<dbReference type="InterPro" id="IPR036259">
    <property type="entry name" value="MFS_trans_sf"/>
</dbReference>
<reference evidence="12" key="2">
    <citation type="journal article" date="2008" name="Genome Biol.">
        <title>Improved genome assembly and evidence-based global gene model set for the chordate Ciona intestinalis: new insight into intron and operon populations.</title>
        <authorList>
            <person name="Satou Y."/>
            <person name="Mineta K."/>
            <person name="Ogasawara M."/>
            <person name="Sasakura Y."/>
            <person name="Shoguchi E."/>
            <person name="Ueno K."/>
            <person name="Yamada L."/>
            <person name="Matsumoto J."/>
            <person name="Wasserscheid J."/>
            <person name="Dewar K."/>
            <person name="Wiley G.B."/>
            <person name="Macmil S.L."/>
            <person name="Roe B.A."/>
            <person name="Zeller R.W."/>
            <person name="Hastings K.E."/>
            <person name="Lemaire P."/>
            <person name="Lindquist E."/>
            <person name="Endo T."/>
            <person name="Hotta K."/>
            <person name="Inaba K."/>
        </authorList>
    </citation>
    <scope>NUCLEOTIDE SEQUENCE [LARGE SCALE GENOMIC DNA]</scope>
    <source>
        <strain evidence="12">wild type</strain>
    </source>
</reference>
<sequence>IASVYNMEKEMPGQPLEGGWGWVVVLSGAIVYGLVFGSVRCQSVLFVPIMNEFESDYSNVGWVSAILTAGLAIGGMISASVMAKFGHRSAVIIGGLISGASSIIASFSTSVVMLVIFAGLLQGIGYGISFVATPVIIGYYFAKRRSLATNFASMGGSLGTFLICPLNGLFVEQFGIHGYFLIMGGLYFNLCVVGSLMRPLELSRSLAKPKEPKPATEMRVIEELSPGRDTDDIETEDNTEISEEKIQIEREISLGNLLKKKPFLVYCISQLVFLAGFLTSQLYIVPYAEIEVQIPSVKASLLMSIAAAAEIASRVVFGILGDMKRVRKILNTIFVFILYYVYSSINRVLMYSTVLLVLSVCGISYTFMKSFESLAVAADLVGLQYYGMALGLSTVINGIGTLITPPLVG</sequence>
<evidence type="ECO:0000259" key="11">
    <source>
        <dbReference type="PROSITE" id="PS50850"/>
    </source>
</evidence>
<evidence type="ECO:0000256" key="1">
    <source>
        <dbReference type="ARBA" id="ARBA00004554"/>
    </source>
</evidence>
<keyword evidence="4 10" id="KW-0812">Transmembrane</keyword>
<evidence type="ECO:0000256" key="6">
    <source>
        <dbReference type="ARBA" id="ARBA00023136"/>
    </source>
</evidence>
<keyword evidence="13" id="KW-1185">Reference proteome</keyword>
<evidence type="ECO:0000256" key="9">
    <source>
        <dbReference type="ARBA" id="ARBA00037605"/>
    </source>
</evidence>
<feature type="transmembrane region" description="Helical" evidence="10">
    <location>
        <begin position="263"/>
        <end position="285"/>
    </location>
</feature>
<organism evidence="12 13">
    <name type="scientific">Ciona intestinalis</name>
    <name type="common">Transparent sea squirt</name>
    <name type="synonym">Ascidia intestinalis</name>
    <dbReference type="NCBI Taxonomy" id="7719"/>
    <lineage>
        <taxon>Eukaryota</taxon>
        <taxon>Metazoa</taxon>
        <taxon>Chordata</taxon>
        <taxon>Tunicata</taxon>
        <taxon>Ascidiacea</taxon>
        <taxon>Phlebobranchia</taxon>
        <taxon>Cionidae</taxon>
        <taxon>Ciona</taxon>
    </lineage>
</organism>
<evidence type="ECO:0000256" key="10">
    <source>
        <dbReference type="SAM" id="Phobius"/>
    </source>
</evidence>
<dbReference type="PANTHER" id="PTHR11360">
    <property type="entry name" value="MONOCARBOXYLATE TRANSPORTER"/>
    <property type="match status" value="1"/>
</dbReference>
<keyword evidence="6 10" id="KW-0472">Membrane</keyword>
<dbReference type="GO" id="GO:0005886">
    <property type="term" value="C:plasma membrane"/>
    <property type="evidence" value="ECO:0000318"/>
    <property type="project" value="GO_Central"/>
</dbReference>
<evidence type="ECO:0000256" key="3">
    <source>
        <dbReference type="ARBA" id="ARBA00022475"/>
    </source>
</evidence>
<feature type="transmembrane region" description="Helical" evidence="10">
    <location>
        <begin position="351"/>
        <end position="368"/>
    </location>
</feature>
<evidence type="ECO:0000256" key="8">
    <source>
        <dbReference type="ARBA" id="ARBA00036771"/>
    </source>
</evidence>
<comment type="catalytic activity">
    <reaction evidence="7">
        <text>creatine(in) = creatine(out)</text>
        <dbReference type="Rhea" id="RHEA:73043"/>
        <dbReference type="ChEBI" id="CHEBI:57947"/>
    </reaction>
</comment>
<evidence type="ECO:0000256" key="5">
    <source>
        <dbReference type="ARBA" id="ARBA00022989"/>
    </source>
</evidence>
<comment type="function">
    <text evidence="9">Functions as a transporter for creatine and as well for its precursor guanidinoacetate. Transport of creatine and GAA is independent of resting membrane potential and extracellular Na(+), Cl(-), or pH. Contributes to the process of creatine biosynthesis and distribution.</text>
</comment>
<feature type="transmembrane region" description="Helical" evidence="10">
    <location>
        <begin position="176"/>
        <end position="197"/>
    </location>
</feature>
<comment type="similarity">
    <text evidence="2">Belongs to the major facilitator superfamily. Monocarboxylate porter (TC 2.A.1.13) family.</text>
</comment>
<dbReference type="Ensembl" id="ENSCINT00000035090.1">
    <property type="protein sequence ID" value="ENSCINP00000033987.1"/>
    <property type="gene ID" value="ENSCING00000014160.2"/>
</dbReference>
<evidence type="ECO:0000256" key="7">
    <source>
        <dbReference type="ARBA" id="ARBA00036521"/>
    </source>
</evidence>
<feature type="transmembrane region" description="Helical" evidence="10">
    <location>
        <begin position="20"/>
        <end position="39"/>
    </location>
</feature>
<dbReference type="AlphaFoldDB" id="H2XWF3"/>
<feature type="transmembrane region" description="Helical" evidence="10">
    <location>
        <begin position="297"/>
        <end position="317"/>
    </location>
</feature>
<comment type="subcellular location">
    <subcellularLocation>
        <location evidence="1">Basolateral cell membrane</location>
        <topology evidence="1">Multi-pass membrane protein</topology>
    </subcellularLocation>
</comment>
<feature type="transmembrane region" description="Helical" evidence="10">
    <location>
        <begin position="91"/>
        <end position="118"/>
    </location>
</feature>
<proteinExistence type="inferred from homology"/>
<name>H2XWF3_CIOIN</name>
<dbReference type="GO" id="GO:0022857">
    <property type="term" value="F:transmembrane transporter activity"/>
    <property type="evidence" value="ECO:0000318"/>
    <property type="project" value="GO_Central"/>
</dbReference>
<reference evidence="12" key="4">
    <citation type="submission" date="2025-09" db="UniProtKB">
        <authorList>
            <consortium name="Ensembl"/>
        </authorList>
    </citation>
    <scope>IDENTIFICATION</scope>
</reference>
<reference evidence="12" key="3">
    <citation type="submission" date="2025-08" db="UniProtKB">
        <authorList>
            <consortium name="Ensembl"/>
        </authorList>
    </citation>
    <scope>IDENTIFICATION</scope>
</reference>
<evidence type="ECO:0000313" key="12">
    <source>
        <dbReference type="Ensembl" id="ENSCINP00000033987.1"/>
    </source>
</evidence>
<dbReference type="InterPro" id="IPR020846">
    <property type="entry name" value="MFS_dom"/>
</dbReference>
<feature type="domain" description="Major facilitator superfamily (MFS) profile" evidence="11">
    <location>
        <begin position="21"/>
        <end position="409"/>
    </location>
</feature>
<evidence type="ECO:0000313" key="13">
    <source>
        <dbReference type="Proteomes" id="UP000008144"/>
    </source>
</evidence>
<dbReference type="PROSITE" id="PS50850">
    <property type="entry name" value="MFS"/>
    <property type="match status" value="1"/>
</dbReference>
<feature type="transmembrane region" description="Helical" evidence="10">
    <location>
        <begin position="124"/>
        <end position="142"/>
    </location>
</feature>
<dbReference type="PANTHER" id="PTHR11360:SF318">
    <property type="entry name" value="MONOCARBOXYLATE TRANSPORTER 12"/>
    <property type="match status" value="1"/>
</dbReference>
<feature type="transmembrane region" description="Helical" evidence="10">
    <location>
        <begin position="329"/>
        <end position="345"/>
    </location>
</feature>
<dbReference type="GeneTree" id="ENSGT00940000166812"/>
<dbReference type="GO" id="GO:0015881">
    <property type="term" value="P:creatine transmembrane transport"/>
    <property type="evidence" value="ECO:0000318"/>
    <property type="project" value="GO_Central"/>
</dbReference>
<dbReference type="InParanoid" id="H2XWF3"/>
<dbReference type="SUPFAM" id="SSF103473">
    <property type="entry name" value="MFS general substrate transporter"/>
    <property type="match status" value="1"/>
</dbReference>
<feature type="transmembrane region" description="Helical" evidence="10">
    <location>
        <begin position="151"/>
        <end position="170"/>
    </location>
</feature>
<evidence type="ECO:0000256" key="4">
    <source>
        <dbReference type="ARBA" id="ARBA00022692"/>
    </source>
</evidence>
<keyword evidence="5 10" id="KW-1133">Transmembrane helix</keyword>
<dbReference type="InterPro" id="IPR050327">
    <property type="entry name" value="Proton-linked_MCT"/>
</dbReference>
<accession>H2XWF3</accession>
<dbReference type="OMA" id="LGMSWSV"/>